<organism evidence="1 2">
    <name type="scientific">Nocardioides aurantiacus</name>
    <dbReference type="NCBI Taxonomy" id="86796"/>
    <lineage>
        <taxon>Bacteria</taxon>
        <taxon>Bacillati</taxon>
        <taxon>Actinomycetota</taxon>
        <taxon>Actinomycetes</taxon>
        <taxon>Propionibacteriales</taxon>
        <taxon>Nocardioidaceae</taxon>
        <taxon>Nocardioides</taxon>
    </lineage>
</organism>
<dbReference type="OrthoDB" id="9840696at2"/>
<evidence type="ECO:0000313" key="1">
    <source>
        <dbReference type="EMBL" id="ROR91704.1"/>
    </source>
</evidence>
<dbReference type="AlphaFoldDB" id="A0A3N2CWW5"/>
<reference evidence="1 2" key="1">
    <citation type="submission" date="2018-11" db="EMBL/GenBank/DDBJ databases">
        <title>Sequencing the genomes of 1000 actinobacteria strains.</title>
        <authorList>
            <person name="Klenk H.-P."/>
        </authorList>
    </citation>
    <scope>NUCLEOTIDE SEQUENCE [LARGE SCALE GENOMIC DNA]</scope>
    <source>
        <strain evidence="1 2">DSM 12652</strain>
    </source>
</reference>
<proteinExistence type="predicted"/>
<dbReference type="Proteomes" id="UP000281738">
    <property type="component" value="Unassembled WGS sequence"/>
</dbReference>
<name>A0A3N2CWW5_9ACTN</name>
<accession>A0A3N2CWW5</accession>
<sequence length="77" mass="8429">MHDYGERVVEAAPDAVLEWLKSSAGSAGWTLLAVDDFGRGQHVTWVDAGDRSSRKAQLVAVVTPLDRGGCRVHLRER</sequence>
<dbReference type="RefSeq" id="WP_123391308.1">
    <property type="nucleotide sequence ID" value="NZ_RKHO01000001.1"/>
</dbReference>
<gene>
    <name evidence="1" type="ORF">EDD33_2578</name>
</gene>
<comment type="caution">
    <text evidence="1">The sequence shown here is derived from an EMBL/GenBank/DDBJ whole genome shotgun (WGS) entry which is preliminary data.</text>
</comment>
<keyword evidence="2" id="KW-1185">Reference proteome</keyword>
<dbReference type="EMBL" id="RKHO01000001">
    <property type="protein sequence ID" value="ROR91704.1"/>
    <property type="molecule type" value="Genomic_DNA"/>
</dbReference>
<evidence type="ECO:0000313" key="2">
    <source>
        <dbReference type="Proteomes" id="UP000281738"/>
    </source>
</evidence>
<protein>
    <submittedName>
        <fullName evidence="1">Uncharacterized protein</fullName>
    </submittedName>
</protein>